<keyword evidence="5 9" id="KW-1133">Transmembrane helix</keyword>
<dbReference type="InterPro" id="IPR011701">
    <property type="entry name" value="MFS"/>
</dbReference>
<feature type="transmembrane region" description="Helical" evidence="9">
    <location>
        <begin position="12"/>
        <end position="34"/>
    </location>
</feature>
<feature type="domain" description="Major facilitator superfamily (MFS) profile" evidence="10">
    <location>
        <begin position="223"/>
        <end position="421"/>
    </location>
</feature>
<dbReference type="Pfam" id="PF07690">
    <property type="entry name" value="MFS_1"/>
    <property type="match status" value="1"/>
</dbReference>
<keyword evidence="4 9" id="KW-0812">Transmembrane</keyword>
<evidence type="ECO:0000256" key="6">
    <source>
        <dbReference type="ARBA" id="ARBA00023136"/>
    </source>
</evidence>
<proteinExistence type="inferred from homology"/>
<feature type="transmembrane region" description="Helical" evidence="9">
    <location>
        <begin position="377"/>
        <end position="401"/>
    </location>
</feature>
<dbReference type="EMBL" id="JAVDXW010000001">
    <property type="protein sequence ID" value="MDR7303478.1"/>
    <property type="molecule type" value="Genomic_DNA"/>
</dbReference>
<keyword evidence="3" id="KW-1003">Cell membrane</keyword>
<dbReference type="InterPro" id="IPR020846">
    <property type="entry name" value="MFS_dom"/>
</dbReference>
<evidence type="ECO:0000256" key="5">
    <source>
        <dbReference type="ARBA" id="ARBA00022989"/>
    </source>
</evidence>
<evidence type="ECO:0000259" key="10">
    <source>
        <dbReference type="PROSITE" id="PS50850"/>
    </source>
</evidence>
<feature type="transmembrane region" description="Helical" evidence="9">
    <location>
        <begin position="314"/>
        <end position="337"/>
    </location>
</feature>
<dbReference type="InterPro" id="IPR036259">
    <property type="entry name" value="MFS_trans_sf"/>
</dbReference>
<protein>
    <recommendedName>
        <fullName evidence="8">Multidrug efflux pump Tap</fullName>
    </recommendedName>
</protein>
<feature type="transmembrane region" description="Helical" evidence="9">
    <location>
        <begin position="170"/>
        <end position="189"/>
    </location>
</feature>
<dbReference type="PROSITE" id="PS50850">
    <property type="entry name" value="MFS"/>
    <property type="match status" value="1"/>
</dbReference>
<gene>
    <name evidence="11" type="ORF">JOF55_003659</name>
</gene>
<dbReference type="SUPFAM" id="SSF103473">
    <property type="entry name" value="MFS general substrate transporter"/>
    <property type="match status" value="1"/>
</dbReference>
<feature type="transmembrane region" description="Helical" evidence="9">
    <location>
        <begin position="349"/>
        <end position="371"/>
    </location>
</feature>
<evidence type="ECO:0000313" key="11">
    <source>
        <dbReference type="EMBL" id="MDR7303478.1"/>
    </source>
</evidence>
<evidence type="ECO:0000256" key="1">
    <source>
        <dbReference type="ARBA" id="ARBA00004429"/>
    </source>
</evidence>
<dbReference type="GO" id="GO:0005886">
    <property type="term" value="C:plasma membrane"/>
    <property type="evidence" value="ECO:0007669"/>
    <property type="project" value="UniProtKB-SubCell"/>
</dbReference>
<dbReference type="Proteomes" id="UP001180845">
    <property type="component" value="Unassembled WGS sequence"/>
</dbReference>
<accession>A0AAE4CR88</accession>
<feature type="transmembrane region" description="Helical" evidence="9">
    <location>
        <begin position="290"/>
        <end position="308"/>
    </location>
</feature>
<dbReference type="PANTHER" id="PTHR23513">
    <property type="entry name" value="INTEGRAL MEMBRANE EFFLUX PROTEIN-RELATED"/>
    <property type="match status" value="1"/>
</dbReference>
<evidence type="ECO:0000256" key="8">
    <source>
        <dbReference type="ARBA" id="ARBA00040914"/>
    </source>
</evidence>
<dbReference type="GO" id="GO:0022857">
    <property type="term" value="F:transmembrane transporter activity"/>
    <property type="evidence" value="ECO:0007669"/>
    <property type="project" value="InterPro"/>
</dbReference>
<evidence type="ECO:0000256" key="2">
    <source>
        <dbReference type="ARBA" id="ARBA00022448"/>
    </source>
</evidence>
<name>A0AAE4CR88_9ACTN</name>
<dbReference type="Gene3D" id="1.20.1250.20">
    <property type="entry name" value="MFS general substrate transporter like domains"/>
    <property type="match status" value="1"/>
</dbReference>
<dbReference type="PANTHER" id="PTHR23513:SF9">
    <property type="entry name" value="ENTEROBACTIN EXPORTER ENTS"/>
    <property type="match status" value="1"/>
</dbReference>
<evidence type="ECO:0000256" key="7">
    <source>
        <dbReference type="ARBA" id="ARBA00038075"/>
    </source>
</evidence>
<organism evidence="11 12">
    <name type="scientific">Haloactinomyces albus</name>
    <dbReference type="NCBI Taxonomy" id="1352928"/>
    <lineage>
        <taxon>Bacteria</taxon>
        <taxon>Bacillati</taxon>
        <taxon>Actinomycetota</taxon>
        <taxon>Actinomycetes</taxon>
        <taxon>Actinopolysporales</taxon>
        <taxon>Actinopolysporaceae</taxon>
        <taxon>Haloactinomyces</taxon>
    </lineage>
</organism>
<comment type="similarity">
    <text evidence="7">Belongs to the major facilitator superfamily. Drug:H(+) antiporter-3 (DHA3) (TC 2.A.1.21) family.</text>
</comment>
<feature type="transmembrane region" description="Helical" evidence="9">
    <location>
        <begin position="78"/>
        <end position="104"/>
    </location>
</feature>
<keyword evidence="6 9" id="KW-0472">Membrane</keyword>
<dbReference type="CDD" id="cd06173">
    <property type="entry name" value="MFS_MefA_like"/>
    <property type="match status" value="1"/>
</dbReference>
<keyword evidence="12" id="KW-1185">Reference proteome</keyword>
<keyword evidence="2" id="KW-0813">Transport</keyword>
<comment type="caution">
    <text evidence="11">The sequence shown here is derived from an EMBL/GenBank/DDBJ whole genome shotgun (WGS) entry which is preliminary data.</text>
</comment>
<evidence type="ECO:0000256" key="4">
    <source>
        <dbReference type="ARBA" id="ARBA00022692"/>
    </source>
</evidence>
<evidence type="ECO:0000313" key="12">
    <source>
        <dbReference type="Proteomes" id="UP001180845"/>
    </source>
</evidence>
<evidence type="ECO:0000256" key="3">
    <source>
        <dbReference type="ARBA" id="ARBA00022475"/>
    </source>
</evidence>
<reference evidence="11" key="1">
    <citation type="submission" date="2023-07" db="EMBL/GenBank/DDBJ databases">
        <title>Sequencing the genomes of 1000 actinobacteria strains.</title>
        <authorList>
            <person name="Klenk H.-P."/>
        </authorList>
    </citation>
    <scope>NUCLEOTIDE SEQUENCE</scope>
    <source>
        <strain evidence="11">DSM 45977</strain>
    </source>
</reference>
<dbReference type="RefSeq" id="WP_310275825.1">
    <property type="nucleotide sequence ID" value="NZ_JAVDXW010000001.1"/>
</dbReference>
<feature type="transmembrane region" description="Helical" evidence="9">
    <location>
        <begin position="222"/>
        <end position="245"/>
    </location>
</feature>
<evidence type="ECO:0000256" key="9">
    <source>
        <dbReference type="SAM" id="Phobius"/>
    </source>
</evidence>
<sequence length="421" mass="43343">MSGRRRTPLALLWVSHGCAVTATTATFVAIPWFVLTTTGSATRVGVVTAAELVGLVAMSMVVGPLVDRIGARRTAIVSDVAGAVSVVGIPALHFTAGLAFWQLIALSVALGASREPGHTARRVLVPELIVHSGVPMERGAGGIDAAKRAGEMFGAPLAGAALVLVDAPGVLVGNAGLFLLAAGLTLLGVPRTIARRPESSTRPSSYLREVAEGLRYLRRDRLIAAVLAMLLITNMLDVAAFAVLFPSYAAQVLHSPVALGAIVGVFGGAALLGNLVFTWVGHRAGSRRRLFTASMVIGTVSPHVAMALESGLVTVLIVVAIAGLAASTVNPVLAVVTYERIPTELRGRVLSMTTMVAQGGTPLGVLIGGLLVDGAGLTATLWMVVASYLMALSAPMLFPVWGQMDDPGATRPRDPAAEPAA</sequence>
<dbReference type="AlphaFoldDB" id="A0AAE4CR88"/>
<feature type="transmembrane region" description="Helical" evidence="9">
    <location>
        <begin position="46"/>
        <end position="66"/>
    </location>
</feature>
<comment type="subcellular location">
    <subcellularLocation>
        <location evidence="1">Cell inner membrane</location>
        <topology evidence="1">Multi-pass membrane protein</topology>
    </subcellularLocation>
</comment>
<feature type="transmembrane region" description="Helical" evidence="9">
    <location>
        <begin position="257"/>
        <end position="278"/>
    </location>
</feature>